<dbReference type="Proteomes" id="UP000036834">
    <property type="component" value="Unassembled WGS sequence"/>
</dbReference>
<proteinExistence type="predicted"/>
<gene>
    <name evidence="2" type="ORF">ADS79_18115</name>
    <name evidence="1" type="ORF">BRE01_07260</name>
</gene>
<dbReference type="Gene3D" id="3.30.1780.10">
    <property type="entry name" value="ornithine cyclodeaminase, domain 1"/>
    <property type="match status" value="1"/>
</dbReference>
<evidence type="ECO:0000313" key="4">
    <source>
        <dbReference type="Proteomes" id="UP000319578"/>
    </source>
</evidence>
<dbReference type="GO" id="GO:0005737">
    <property type="term" value="C:cytoplasm"/>
    <property type="evidence" value="ECO:0007669"/>
    <property type="project" value="TreeGrafter"/>
</dbReference>
<evidence type="ECO:0000313" key="2">
    <source>
        <dbReference type="EMBL" id="KNB70775.1"/>
    </source>
</evidence>
<dbReference type="AlphaFoldDB" id="A0A0K9YRF7"/>
<dbReference type="InterPro" id="IPR023401">
    <property type="entry name" value="ODC_N"/>
</dbReference>
<dbReference type="OrthoDB" id="9792005at2"/>
<organism evidence="2 3">
    <name type="scientific">Brevibacillus reuszeri</name>
    <dbReference type="NCBI Taxonomy" id="54915"/>
    <lineage>
        <taxon>Bacteria</taxon>
        <taxon>Bacillati</taxon>
        <taxon>Bacillota</taxon>
        <taxon>Bacilli</taxon>
        <taxon>Bacillales</taxon>
        <taxon>Paenibacillaceae</taxon>
        <taxon>Brevibacillus</taxon>
    </lineage>
</organism>
<comment type="caution">
    <text evidence="2">The sequence shown here is derived from an EMBL/GenBank/DDBJ whole genome shotgun (WGS) entry which is preliminary data.</text>
</comment>
<dbReference type="PANTHER" id="PTHR13812:SF19">
    <property type="entry name" value="KETIMINE REDUCTASE MU-CRYSTALLIN"/>
    <property type="match status" value="1"/>
</dbReference>
<dbReference type="PANTHER" id="PTHR13812">
    <property type="entry name" value="KETIMINE REDUCTASE MU-CRYSTALLIN"/>
    <property type="match status" value="1"/>
</dbReference>
<evidence type="ECO:0000313" key="1">
    <source>
        <dbReference type="EMBL" id="GED67024.1"/>
    </source>
</evidence>
<dbReference type="EMBL" id="BJON01000002">
    <property type="protein sequence ID" value="GED67024.1"/>
    <property type="molecule type" value="Genomic_DNA"/>
</dbReference>
<dbReference type="RefSeq" id="WP_049739796.1">
    <property type="nucleotide sequence ID" value="NZ_BJON01000002.1"/>
</dbReference>
<dbReference type="EMBL" id="LGIQ01000009">
    <property type="protein sequence ID" value="KNB70775.1"/>
    <property type="molecule type" value="Genomic_DNA"/>
</dbReference>
<reference evidence="3" key="1">
    <citation type="submission" date="2015-07" db="EMBL/GenBank/DDBJ databases">
        <title>Genome sequencing project for genomic taxonomy and phylogenomics of Bacillus-like bacteria.</title>
        <authorList>
            <person name="Liu B."/>
            <person name="Wang J."/>
            <person name="Zhu Y."/>
            <person name="Liu G."/>
            <person name="Chen Q."/>
            <person name="Chen Z."/>
            <person name="Lan J."/>
            <person name="Che J."/>
            <person name="Ge C."/>
            <person name="Shi H."/>
            <person name="Pan Z."/>
            <person name="Liu X."/>
        </authorList>
    </citation>
    <scope>NUCLEOTIDE SEQUENCE [LARGE SCALE GENOMIC DNA]</scope>
    <source>
        <strain evidence="3">DSM 9887</strain>
    </source>
</reference>
<sequence>MNYRDQIQSKLNIGQELLYLSMQDVIDTGISVKEVLELTEQAMVAYSTKKAEMPAKIGLHPQPDSLMHAMPAYLPDQMACGIKWGSNFPTNRERFPDLTPTNCQIIYNDYESGLPLAFLDATWITEVRTPAVSLVAAKYLANPDATTFGMYGCGIQGKAHVKMIEHVLTKLEKIYVFDVFEKAMDDLIERCQPHVKAQIIKASSYEEVAKSCEVIASAIPIHHHPNPMVKSEWISNGQTLIACDCHSVYEDEVYKRAEVYTVDSEEQHRLLETYGYYPWGLPLIHAETGAVAAGLHPGRTSKDQLIVSNNVGMAVEDMIVARKVFDKALELEIGLKLPLWNRTN</sequence>
<dbReference type="InterPro" id="IPR036291">
    <property type="entry name" value="NAD(P)-bd_dom_sf"/>
</dbReference>
<dbReference type="InterPro" id="IPR003462">
    <property type="entry name" value="ODC_Mu_crystall"/>
</dbReference>
<dbReference type="PIRSF" id="PIRSF001439">
    <property type="entry name" value="CryM"/>
    <property type="match status" value="1"/>
</dbReference>
<evidence type="ECO:0000313" key="3">
    <source>
        <dbReference type="Proteomes" id="UP000036834"/>
    </source>
</evidence>
<dbReference type="SUPFAM" id="SSF51735">
    <property type="entry name" value="NAD(P)-binding Rossmann-fold domains"/>
    <property type="match status" value="1"/>
</dbReference>
<dbReference type="PATRIC" id="fig|54915.3.peg.2711"/>
<keyword evidence="4" id="KW-1185">Reference proteome</keyword>
<name>A0A0K9YRF7_9BACL</name>
<reference evidence="1 4" key="3">
    <citation type="submission" date="2019-06" db="EMBL/GenBank/DDBJ databases">
        <title>Whole genome shotgun sequence of Brevibacillus reuszeri NBRC 15719.</title>
        <authorList>
            <person name="Hosoyama A."/>
            <person name="Uohara A."/>
            <person name="Ohji S."/>
            <person name="Ichikawa N."/>
        </authorList>
    </citation>
    <scope>NUCLEOTIDE SEQUENCE [LARGE SCALE GENOMIC DNA]</scope>
    <source>
        <strain evidence="1 4">NBRC 15719</strain>
    </source>
</reference>
<protein>
    <submittedName>
        <fullName evidence="1">Alanine dehydrogenase</fullName>
    </submittedName>
</protein>
<accession>A0A0K9YRF7</accession>
<dbReference type="Pfam" id="PF02423">
    <property type="entry name" value="OCD_Mu_crystall"/>
    <property type="match status" value="1"/>
</dbReference>
<reference evidence="2" key="2">
    <citation type="submission" date="2015-07" db="EMBL/GenBank/DDBJ databases">
        <title>MeaNS - Measles Nucleotide Surveillance Program.</title>
        <authorList>
            <person name="Tran T."/>
            <person name="Druce J."/>
        </authorList>
    </citation>
    <scope>NUCLEOTIDE SEQUENCE</scope>
    <source>
        <strain evidence="2">DSM 9887</strain>
    </source>
</reference>
<dbReference type="STRING" id="54915.ADS79_18115"/>
<dbReference type="Proteomes" id="UP000319578">
    <property type="component" value="Unassembled WGS sequence"/>
</dbReference>
<dbReference type="Gene3D" id="3.40.50.720">
    <property type="entry name" value="NAD(P)-binding Rossmann-like Domain"/>
    <property type="match status" value="1"/>
</dbReference>